<dbReference type="GO" id="GO:0016491">
    <property type="term" value="F:oxidoreductase activity"/>
    <property type="evidence" value="ECO:0007669"/>
    <property type="project" value="UniProtKB-KW"/>
</dbReference>
<organism evidence="7 8">
    <name type="scientific">Aquirhabdus parva</name>
    <dbReference type="NCBI Taxonomy" id="2283318"/>
    <lineage>
        <taxon>Bacteria</taxon>
        <taxon>Pseudomonadati</taxon>
        <taxon>Pseudomonadota</taxon>
        <taxon>Gammaproteobacteria</taxon>
        <taxon>Moraxellales</taxon>
        <taxon>Moraxellaceae</taxon>
        <taxon>Aquirhabdus</taxon>
    </lineage>
</organism>
<protein>
    <submittedName>
        <fullName evidence="7">Isopenicillin N synthase family oxygenase</fullName>
    </submittedName>
</protein>
<evidence type="ECO:0000256" key="5">
    <source>
        <dbReference type="RuleBase" id="RU003682"/>
    </source>
</evidence>
<dbReference type="InterPro" id="IPR005123">
    <property type="entry name" value="Oxoglu/Fe-dep_dioxygenase_dom"/>
</dbReference>
<dbReference type="RefSeq" id="WP_114900038.1">
    <property type="nucleotide sequence ID" value="NZ_CP031222.1"/>
</dbReference>
<dbReference type="EMBL" id="CP031222">
    <property type="protein sequence ID" value="AXI03930.1"/>
    <property type="molecule type" value="Genomic_DNA"/>
</dbReference>
<evidence type="ECO:0000256" key="4">
    <source>
        <dbReference type="ARBA" id="ARBA00023004"/>
    </source>
</evidence>
<dbReference type="AlphaFoldDB" id="A0A345P9H1"/>
<keyword evidence="4 5" id="KW-0408">Iron</keyword>
<dbReference type="InterPro" id="IPR044861">
    <property type="entry name" value="IPNS-like_FE2OG_OXY"/>
</dbReference>
<dbReference type="Pfam" id="PF14226">
    <property type="entry name" value="DIOX_N"/>
    <property type="match status" value="1"/>
</dbReference>
<dbReference type="KEGG" id="mbah:HYN46_14440"/>
<reference evidence="7 8" key="1">
    <citation type="submission" date="2018-07" db="EMBL/GenBank/DDBJ databases">
        <title>Genome sequencing of Moraxellaceae gen. HYN0046.</title>
        <authorList>
            <person name="Kim M."/>
            <person name="Yi H."/>
        </authorList>
    </citation>
    <scope>NUCLEOTIDE SEQUENCE [LARGE SCALE GENOMIC DNA]</scope>
    <source>
        <strain evidence="7 8">HYN0046</strain>
    </source>
</reference>
<comment type="similarity">
    <text evidence="1 5">Belongs to the iron/ascorbate-dependent oxidoreductase family.</text>
</comment>
<sequence length="351" mass="39054">MSIDISTASATQLPFDHIPLIDIQALYGDDPIARQQVADQLGHAAHHVGFFYITGHQLSKALQAALLAQTKAFFALSLEEKMQYYAGKFGIKHRGYVPEGEEVIDPTRKPDRKEAFDLSWDLPEDDPDVLAGKPMHGSNVWADLPDFKQDVGAYYDEVIALGRVLLRGFELALGLEVDTLNRLVTKPTSQLRLLHYPYDETVVDVQGIGAHTDMELFTILLPTAPGLEVMNSAGQWIDAPPIEGAFVVNIGDMTEALSGGRFVATSHRVRKVAEERYSFPLFFACDYDVQIEPLPQFRTPETVAKYPPLIAGEHLFSVSSDGFAYIKKMKEAGTLTFHSSTRKFGQHRQTM</sequence>
<evidence type="ECO:0000256" key="3">
    <source>
        <dbReference type="ARBA" id="ARBA00023002"/>
    </source>
</evidence>
<dbReference type="Gene3D" id="2.60.120.330">
    <property type="entry name" value="B-lactam Antibiotic, Isopenicillin N Synthase, Chain"/>
    <property type="match status" value="1"/>
</dbReference>
<dbReference type="InterPro" id="IPR026992">
    <property type="entry name" value="DIOX_N"/>
</dbReference>
<evidence type="ECO:0000256" key="1">
    <source>
        <dbReference type="ARBA" id="ARBA00008056"/>
    </source>
</evidence>
<name>A0A345P9H1_9GAMM</name>
<dbReference type="SUPFAM" id="SSF51197">
    <property type="entry name" value="Clavaminate synthase-like"/>
    <property type="match status" value="1"/>
</dbReference>
<keyword evidence="3 5" id="KW-0560">Oxidoreductase</keyword>
<dbReference type="InterPro" id="IPR027443">
    <property type="entry name" value="IPNS-like_sf"/>
</dbReference>
<proteinExistence type="inferred from homology"/>
<feature type="domain" description="Fe2OG dioxygenase" evidence="6">
    <location>
        <begin position="187"/>
        <end position="285"/>
    </location>
</feature>
<dbReference type="GO" id="GO:0046872">
    <property type="term" value="F:metal ion binding"/>
    <property type="evidence" value="ECO:0007669"/>
    <property type="project" value="UniProtKB-KW"/>
</dbReference>
<dbReference type="PANTHER" id="PTHR10209">
    <property type="entry name" value="OXIDOREDUCTASE, 2OG-FE II OXYGENASE FAMILY PROTEIN"/>
    <property type="match status" value="1"/>
</dbReference>
<keyword evidence="2 5" id="KW-0479">Metal-binding</keyword>
<keyword evidence="8" id="KW-1185">Reference proteome</keyword>
<dbReference type="Pfam" id="PF03171">
    <property type="entry name" value="2OG-FeII_Oxy"/>
    <property type="match status" value="1"/>
</dbReference>
<dbReference type="Proteomes" id="UP000253940">
    <property type="component" value="Chromosome"/>
</dbReference>
<evidence type="ECO:0000259" key="6">
    <source>
        <dbReference type="PROSITE" id="PS51471"/>
    </source>
</evidence>
<dbReference type="OrthoDB" id="21825at2"/>
<evidence type="ECO:0000313" key="8">
    <source>
        <dbReference type="Proteomes" id="UP000253940"/>
    </source>
</evidence>
<evidence type="ECO:0000256" key="2">
    <source>
        <dbReference type="ARBA" id="ARBA00022723"/>
    </source>
</evidence>
<dbReference type="PROSITE" id="PS51471">
    <property type="entry name" value="FE2OG_OXY"/>
    <property type="match status" value="1"/>
</dbReference>
<dbReference type="PRINTS" id="PR00682">
    <property type="entry name" value="IPNSYNTHASE"/>
</dbReference>
<evidence type="ECO:0000313" key="7">
    <source>
        <dbReference type="EMBL" id="AXI03930.1"/>
    </source>
</evidence>
<accession>A0A345P9H1</accession>
<gene>
    <name evidence="7" type="ORF">HYN46_14440</name>
</gene>
<dbReference type="PANTHER" id="PTHR10209:SF885">
    <property type="entry name" value="2OG-FE(II) OXYGENASE FAMILY, PUTATIVE (AFU_ORTHOLOGUE AFUA_2G00750)-RELATED"/>
    <property type="match status" value="1"/>
</dbReference>